<sequence>MIIECDFLTEKFETVKILLKNFSLYLLATLILTLLIVPITSFSNLIWLNSMNMPIGIKIVFEVLLSDFINLGAILFLILMIPVGLSLIISRYTSRLPAISDFARYFIISALTMWLVLIGTVELLYETEVIAGNRTSIGTFLHVMAGGLSGGIFYKLRYKMFA</sequence>
<accession>A0A0U2XMA6</accession>
<evidence type="ECO:0000256" key="1">
    <source>
        <dbReference type="SAM" id="Phobius"/>
    </source>
</evidence>
<protein>
    <submittedName>
        <fullName evidence="2">Uncharacterized protein</fullName>
    </submittedName>
</protein>
<feature type="transmembrane region" description="Helical" evidence="1">
    <location>
        <begin position="24"/>
        <end position="48"/>
    </location>
</feature>
<dbReference type="AlphaFoldDB" id="A0A0U2XMA6"/>
<feature type="transmembrane region" description="Helical" evidence="1">
    <location>
        <begin position="137"/>
        <end position="156"/>
    </location>
</feature>
<reference evidence="2" key="1">
    <citation type="journal article" date="2016" name="ISME J.">
        <title>Functional metagenomic screen reveals new and diverse microbial rhodopsins.</title>
        <authorList>
            <person name="Pushkarev A."/>
            <person name="Beja O."/>
        </authorList>
    </citation>
    <scope>NUCLEOTIDE SEQUENCE</scope>
</reference>
<keyword evidence="1" id="KW-0812">Transmembrane</keyword>
<keyword evidence="1" id="KW-0472">Membrane</keyword>
<dbReference type="EMBL" id="KT201082">
    <property type="protein sequence ID" value="ALS55915.1"/>
    <property type="molecule type" value="Genomic_DNA"/>
</dbReference>
<proteinExistence type="predicted"/>
<name>A0A0U2XMA6_9BACT</name>
<organism evidence="2">
    <name type="scientific">uncultured bacterium EIL68H05</name>
    <dbReference type="NCBI Taxonomy" id="1768205"/>
    <lineage>
        <taxon>Bacteria</taxon>
        <taxon>environmental samples</taxon>
    </lineage>
</organism>
<feature type="transmembrane region" description="Helical" evidence="1">
    <location>
        <begin position="102"/>
        <end position="125"/>
    </location>
</feature>
<keyword evidence="1" id="KW-1133">Transmembrane helix</keyword>
<evidence type="ECO:0000313" key="2">
    <source>
        <dbReference type="EMBL" id="ALS55915.1"/>
    </source>
</evidence>
<feature type="transmembrane region" description="Helical" evidence="1">
    <location>
        <begin position="68"/>
        <end position="90"/>
    </location>
</feature>